<proteinExistence type="predicted"/>
<comment type="caution">
    <text evidence="1">The sequence shown here is derived from an EMBL/GenBank/DDBJ whole genome shotgun (WGS) entry which is preliminary data.</text>
</comment>
<dbReference type="Proteomes" id="UP000814033">
    <property type="component" value="Unassembled WGS sequence"/>
</dbReference>
<gene>
    <name evidence="1" type="ORF">FA95DRAFT_1577215</name>
</gene>
<organism evidence="1 2">
    <name type="scientific">Auriscalpium vulgare</name>
    <dbReference type="NCBI Taxonomy" id="40419"/>
    <lineage>
        <taxon>Eukaryota</taxon>
        <taxon>Fungi</taxon>
        <taxon>Dikarya</taxon>
        <taxon>Basidiomycota</taxon>
        <taxon>Agaricomycotina</taxon>
        <taxon>Agaricomycetes</taxon>
        <taxon>Russulales</taxon>
        <taxon>Auriscalpiaceae</taxon>
        <taxon>Auriscalpium</taxon>
    </lineage>
</organism>
<evidence type="ECO:0000313" key="2">
    <source>
        <dbReference type="Proteomes" id="UP000814033"/>
    </source>
</evidence>
<sequence>MIGLHGTAQRERFKQRCIDRDRAMTSNDDGDMDMLDDEEENEAFMLNDERHSYRVSYELDVGSSLDPDWQDIAGIEDELLGQSCDVAYWEDLEAVADDTFSLSDLEDEAASGAVTIDGDVEMS</sequence>
<name>A0ACB8R803_9AGAM</name>
<evidence type="ECO:0000313" key="1">
    <source>
        <dbReference type="EMBL" id="KAI0040037.1"/>
    </source>
</evidence>
<keyword evidence="2" id="KW-1185">Reference proteome</keyword>
<protein>
    <submittedName>
        <fullName evidence="1">Uncharacterized protein</fullName>
    </submittedName>
</protein>
<reference evidence="1" key="2">
    <citation type="journal article" date="2022" name="New Phytol.">
        <title>Evolutionary transition to the ectomycorrhizal habit in the genomes of a hyperdiverse lineage of mushroom-forming fungi.</title>
        <authorList>
            <person name="Looney B."/>
            <person name="Miyauchi S."/>
            <person name="Morin E."/>
            <person name="Drula E."/>
            <person name="Courty P.E."/>
            <person name="Kohler A."/>
            <person name="Kuo A."/>
            <person name="LaButti K."/>
            <person name="Pangilinan J."/>
            <person name="Lipzen A."/>
            <person name="Riley R."/>
            <person name="Andreopoulos W."/>
            <person name="He G."/>
            <person name="Johnson J."/>
            <person name="Nolan M."/>
            <person name="Tritt A."/>
            <person name="Barry K.W."/>
            <person name="Grigoriev I.V."/>
            <person name="Nagy L.G."/>
            <person name="Hibbett D."/>
            <person name="Henrissat B."/>
            <person name="Matheny P.B."/>
            <person name="Labbe J."/>
            <person name="Martin F.M."/>
        </authorList>
    </citation>
    <scope>NUCLEOTIDE SEQUENCE</scope>
    <source>
        <strain evidence="1">FP105234-sp</strain>
    </source>
</reference>
<reference evidence="1" key="1">
    <citation type="submission" date="2021-02" db="EMBL/GenBank/DDBJ databases">
        <authorList>
            <consortium name="DOE Joint Genome Institute"/>
            <person name="Ahrendt S."/>
            <person name="Looney B.P."/>
            <person name="Miyauchi S."/>
            <person name="Morin E."/>
            <person name="Drula E."/>
            <person name="Courty P.E."/>
            <person name="Chicoki N."/>
            <person name="Fauchery L."/>
            <person name="Kohler A."/>
            <person name="Kuo A."/>
            <person name="Labutti K."/>
            <person name="Pangilinan J."/>
            <person name="Lipzen A."/>
            <person name="Riley R."/>
            <person name="Andreopoulos W."/>
            <person name="He G."/>
            <person name="Johnson J."/>
            <person name="Barry K.W."/>
            <person name="Grigoriev I.V."/>
            <person name="Nagy L."/>
            <person name="Hibbett D."/>
            <person name="Henrissat B."/>
            <person name="Matheny P.B."/>
            <person name="Labbe J."/>
            <person name="Martin F."/>
        </authorList>
    </citation>
    <scope>NUCLEOTIDE SEQUENCE</scope>
    <source>
        <strain evidence="1">FP105234-sp</strain>
    </source>
</reference>
<dbReference type="EMBL" id="MU276235">
    <property type="protein sequence ID" value="KAI0040037.1"/>
    <property type="molecule type" value="Genomic_DNA"/>
</dbReference>
<accession>A0ACB8R803</accession>